<dbReference type="InterPro" id="IPR029058">
    <property type="entry name" value="AB_hydrolase_fold"/>
</dbReference>
<dbReference type="Gene3D" id="3.40.50.1820">
    <property type="entry name" value="alpha/beta hydrolase"/>
    <property type="match status" value="1"/>
</dbReference>
<dbReference type="Pfam" id="PF00326">
    <property type="entry name" value="Peptidase_S9"/>
    <property type="match status" value="1"/>
</dbReference>
<dbReference type="PANTHER" id="PTHR11731">
    <property type="entry name" value="PROTEASE FAMILY S9B,C DIPEPTIDYL-PEPTIDASE IV-RELATED"/>
    <property type="match status" value="1"/>
</dbReference>
<dbReference type="RefSeq" id="WP_406693987.1">
    <property type="nucleotide sequence ID" value="NZ_CP155447.1"/>
</dbReference>
<name>A0AAU7C942_9BACT</name>
<evidence type="ECO:0000259" key="2">
    <source>
        <dbReference type="Pfam" id="PF00326"/>
    </source>
</evidence>
<dbReference type="GO" id="GO:0008236">
    <property type="term" value="F:serine-type peptidase activity"/>
    <property type="evidence" value="ECO:0007669"/>
    <property type="project" value="InterPro"/>
</dbReference>
<dbReference type="InterPro" id="IPR002469">
    <property type="entry name" value="Peptidase_S9B_N"/>
</dbReference>
<dbReference type="PANTHER" id="PTHR11731:SF118">
    <property type="entry name" value="BLR1971 PROTEIN"/>
    <property type="match status" value="1"/>
</dbReference>
<dbReference type="InterPro" id="IPR001375">
    <property type="entry name" value="Peptidase_S9_cat"/>
</dbReference>
<feature type="compositionally biased region" description="Basic and acidic residues" evidence="1">
    <location>
        <begin position="184"/>
        <end position="193"/>
    </location>
</feature>
<protein>
    <submittedName>
        <fullName evidence="4">Prolyl oligopeptidase family serine peptidase</fullName>
    </submittedName>
</protein>
<evidence type="ECO:0000313" key="4">
    <source>
        <dbReference type="EMBL" id="XBH01291.1"/>
    </source>
</evidence>
<dbReference type="AlphaFoldDB" id="A0AAU7C942"/>
<feature type="compositionally biased region" description="Basic and acidic residues" evidence="1">
    <location>
        <begin position="160"/>
        <end position="173"/>
    </location>
</feature>
<dbReference type="Gene3D" id="2.140.10.30">
    <property type="entry name" value="Dipeptidylpeptidase IV, N-terminal domain"/>
    <property type="match status" value="1"/>
</dbReference>
<proteinExistence type="predicted"/>
<dbReference type="GO" id="GO:0006508">
    <property type="term" value="P:proteolysis"/>
    <property type="evidence" value="ECO:0007669"/>
    <property type="project" value="InterPro"/>
</dbReference>
<evidence type="ECO:0000256" key="1">
    <source>
        <dbReference type="SAM" id="MobiDB-lite"/>
    </source>
</evidence>
<dbReference type="InterPro" id="IPR050278">
    <property type="entry name" value="Serine_Prot_S9B/DPPIV"/>
</dbReference>
<feature type="domain" description="Dipeptidylpeptidase IV N-terminal" evidence="3">
    <location>
        <begin position="224"/>
        <end position="475"/>
    </location>
</feature>
<feature type="domain" description="Peptidase S9 prolyl oligopeptidase catalytic" evidence="2">
    <location>
        <begin position="563"/>
        <end position="753"/>
    </location>
</feature>
<evidence type="ECO:0000259" key="3">
    <source>
        <dbReference type="Pfam" id="PF00930"/>
    </source>
</evidence>
<organism evidence="4">
    <name type="scientific">Singulisphaera sp. Ch08</name>
    <dbReference type="NCBI Taxonomy" id="3120278"/>
    <lineage>
        <taxon>Bacteria</taxon>
        <taxon>Pseudomonadati</taxon>
        <taxon>Planctomycetota</taxon>
        <taxon>Planctomycetia</taxon>
        <taxon>Isosphaerales</taxon>
        <taxon>Isosphaeraceae</taxon>
        <taxon>Singulisphaera</taxon>
    </lineage>
</organism>
<reference evidence="4" key="1">
    <citation type="submission" date="2024-05" db="EMBL/GenBank/DDBJ databases">
        <title>Planctomycetes of the genus Singulisphaera possess chitinolytic capabilities.</title>
        <authorList>
            <person name="Ivanova A."/>
        </authorList>
    </citation>
    <scope>NUCLEOTIDE SEQUENCE</scope>
    <source>
        <strain evidence="4">Ch08T</strain>
    </source>
</reference>
<dbReference type="SUPFAM" id="SSF82171">
    <property type="entry name" value="DPP6 N-terminal domain-like"/>
    <property type="match status" value="1"/>
</dbReference>
<feature type="region of interest" description="Disordered" evidence="1">
    <location>
        <begin position="145"/>
        <end position="193"/>
    </location>
</feature>
<dbReference type="SUPFAM" id="SSF53474">
    <property type="entry name" value="alpha/beta-Hydrolases"/>
    <property type="match status" value="1"/>
</dbReference>
<accession>A0AAU7C942</accession>
<sequence length="765" mass="86493">MSSIVLKSVVRAVAAIALGVVWMEPFTVARAQGTKEDYVRADGLRERTRDKVFKARVEPTWFDEGNRFWYRNLLAKGAREFIVVDATEGTRLPAFDHGKLAEALNLATGTPRKPTHLPFDRITFSRQGTIAFEVDGKAWRYDVEADQLEPDEPRSPSPEPEPRSDRRPGEGRGRRGPRSSRSQDSPDGKWRVELKGHELRLRDKATGEEFLLAEGGADENRYEESAFWSPDSKRLVALRRSKGDARAVHLIESSPGDQLQPKLHSFDYLKPGDKPSLVWPHLFDVADRKEIPIGDDLFKNPWRLGDFHWSLDSSRFMFLYNQRGHQVLRLVSVDAETGAARAIIDERSETFIDYSQKMFLQYLDETNEILWMSERDGWNHLYLFDALTGQVKNQVTQGEWVVRGIDRVDEATREVWFHGGGIHANQDPYFVHYARVNLDGGGLVTLTEGDGTHQVSFSPDRKWLVDTWSRVDLPPVTELRSAKDGKLILELERGDWSALLATGWRIPERFAANGRDGKTEIHGVIFRPSNFDPSRTYPVIEQIYAGPHGAFVPKEFSPLHRMPQSLAELGFIVVQVDGMGTNWRSKAFHDVCWKNLGDAGFPDRILWMKAAAEKDPALDLSRVGIYGGSAGGQSAMGALLFHPEFYRAAVADCGCHDNRMDKIWWNEAWMGWPIGPEYAAQSNVTNAHKLRGKLLLFVGELDRNVDPASTMQVVHALIQAKKDFDFVVFPGAGHGAGGSPYGERRKRDFFVRHLLKVEPPERNGE</sequence>
<dbReference type="EMBL" id="CP155447">
    <property type="protein sequence ID" value="XBH01291.1"/>
    <property type="molecule type" value="Genomic_DNA"/>
</dbReference>
<dbReference type="Pfam" id="PF00930">
    <property type="entry name" value="DPPIV_N"/>
    <property type="match status" value="1"/>
</dbReference>
<gene>
    <name evidence="4" type="ORF">V5E97_23380</name>
</gene>